<reference evidence="1 2" key="1">
    <citation type="journal article" date="2024" name="Ann. Entomol. Soc. Am.">
        <title>Genomic analyses of the southern and eastern yellowjacket wasps (Hymenoptera: Vespidae) reveal evolutionary signatures of social life.</title>
        <authorList>
            <person name="Catto M.A."/>
            <person name="Caine P.B."/>
            <person name="Orr S.E."/>
            <person name="Hunt B.G."/>
            <person name="Goodisman M.A.D."/>
        </authorList>
    </citation>
    <scope>NUCLEOTIDE SEQUENCE [LARGE SCALE GENOMIC DNA]</scope>
    <source>
        <strain evidence="1">232</strain>
        <tissue evidence="1">Head and thorax</tissue>
    </source>
</reference>
<name>A0ABD2CAP4_VESMC</name>
<accession>A0ABD2CAP4</accession>
<proteinExistence type="predicted"/>
<dbReference type="AlphaFoldDB" id="A0ABD2CAP4"/>
<evidence type="ECO:0000313" key="1">
    <source>
        <dbReference type="EMBL" id="KAL2742123.1"/>
    </source>
</evidence>
<evidence type="ECO:0000313" key="2">
    <source>
        <dbReference type="Proteomes" id="UP001607303"/>
    </source>
</evidence>
<dbReference type="EMBL" id="JAYRBN010000058">
    <property type="protein sequence ID" value="KAL2742123.1"/>
    <property type="molecule type" value="Genomic_DNA"/>
</dbReference>
<protein>
    <submittedName>
        <fullName evidence="1">Uncharacterized protein</fullName>
    </submittedName>
</protein>
<gene>
    <name evidence="1" type="ORF">V1477_009752</name>
</gene>
<keyword evidence="2" id="KW-1185">Reference proteome</keyword>
<sequence>MQQPPRGGTWVGNTCVMSKSYEIQTNYYSFSRVGPMGGAHGGGLLCGSPFSTEKSSTIFIF</sequence>
<comment type="caution">
    <text evidence="1">The sequence shown here is derived from an EMBL/GenBank/DDBJ whole genome shotgun (WGS) entry which is preliminary data.</text>
</comment>
<organism evidence="1 2">
    <name type="scientific">Vespula maculifrons</name>
    <name type="common">Eastern yellow jacket</name>
    <name type="synonym">Wasp</name>
    <dbReference type="NCBI Taxonomy" id="7453"/>
    <lineage>
        <taxon>Eukaryota</taxon>
        <taxon>Metazoa</taxon>
        <taxon>Ecdysozoa</taxon>
        <taxon>Arthropoda</taxon>
        <taxon>Hexapoda</taxon>
        <taxon>Insecta</taxon>
        <taxon>Pterygota</taxon>
        <taxon>Neoptera</taxon>
        <taxon>Endopterygota</taxon>
        <taxon>Hymenoptera</taxon>
        <taxon>Apocrita</taxon>
        <taxon>Aculeata</taxon>
        <taxon>Vespoidea</taxon>
        <taxon>Vespidae</taxon>
        <taxon>Vespinae</taxon>
        <taxon>Vespula</taxon>
    </lineage>
</organism>
<dbReference type="Proteomes" id="UP001607303">
    <property type="component" value="Unassembled WGS sequence"/>
</dbReference>